<proteinExistence type="predicted"/>
<feature type="compositionally biased region" description="Polar residues" evidence="1">
    <location>
        <begin position="170"/>
        <end position="191"/>
    </location>
</feature>
<evidence type="ECO:0000313" key="3">
    <source>
        <dbReference type="EMBL" id="ASV75227.1"/>
    </source>
</evidence>
<dbReference type="KEGG" id="ttf:THTE_2625"/>
<reference evidence="3 4" key="1">
    <citation type="journal article" name="Front. Microbiol.">
        <title>Sugar Metabolism of the First Thermophilic Planctomycete Thermogutta terrifontis: Comparative Genomic and Transcriptomic Approaches.</title>
        <authorList>
            <person name="Elcheninov A.G."/>
            <person name="Menzel P."/>
            <person name="Gudbergsdottir S.R."/>
            <person name="Slesarev A.I."/>
            <person name="Kadnikov V.V."/>
            <person name="Krogh A."/>
            <person name="Bonch-Osmolovskaya E.A."/>
            <person name="Peng X."/>
            <person name="Kublanov I.V."/>
        </authorList>
    </citation>
    <scope>NUCLEOTIDE SEQUENCE [LARGE SCALE GENOMIC DNA]</scope>
    <source>
        <strain evidence="3 4">R1</strain>
    </source>
</reference>
<sequence>MMYGASLLVLLCCGVDVGWQPSTDGGMEYIIQISPEELQNLRPGDILAASDVPPNLPPIRTYRIVVGSGPLPRKLPASAPSSSARGLPSSPQADQLPNAGPDLRNTPSVSSPGPIATAQSAVALMPTEHDGPSKENRQAHDNTRPGDGPSLSQTPDGGTSSPPSKPGDQATPSTSPQEKAAGTVQSQSTDAASPAAIDRRWTFLLIALAALTSAGMCFASWIAWDYRKKYLALLLHSQPEISGGPGEPVPSSEPPGISKA</sequence>
<dbReference type="RefSeq" id="WP_095415348.1">
    <property type="nucleotide sequence ID" value="NZ_CP018477.1"/>
</dbReference>
<gene>
    <name evidence="3" type="ORF">THTE_2625</name>
</gene>
<feature type="compositionally biased region" description="Basic and acidic residues" evidence="1">
    <location>
        <begin position="127"/>
        <end position="144"/>
    </location>
</feature>
<name>A0A286RGZ9_9BACT</name>
<evidence type="ECO:0000256" key="2">
    <source>
        <dbReference type="SAM" id="Phobius"/>
    </source>
</evidence>
<dbReference type="Proteomes" id="UP000215086">
    <property type="component" value="Chromosome"/>
</dbReference>
<feature type="region of interest" description="Disordered" evidence="1">
    <location>
        <begin position="239"/>
        <end position="260"/>
    </location>
</feature>
<feature type="compositionally biased region" description="Polar residues" evidence="1">
    <location>
        <begin position="150"/>
        <end position="162"/>
    </location>
</feature>
<protein>
    <submittedName>
        <fullName evidence="3">Uncharacterized protein</fullName>
    </submittedName>
</protein>
<keyword evidence="2" id="KW-0472">Membrane</keyword>
<evidence type="ECO:0000313" key="4">
    <source>
        <dbReference type="Proteomes" id="UP000215086"/>
    </source>
</evidence>
<keyword evidence="2" id="KW-1133">Transmembrane helix</keyword>
<organism evidence="3 4">
    <name type="scientific">Thermogutta terrifontis</name>
    <dbReference type="NCBI Taxonomy" id="1331910"/>
    <lineage>
        <taxon>Bacteria</taxon>
        <taxon>Pseudomonadati</taxon>
        <taxon>Planctomycetota</taxon>
        <taxon>Planctomycetia</taxon>
        <taxon>Pirellulales</taxon>
        <taxon>Thermoguttaceae</taxon>
        <taxon>Thermogutta</taxon>
    </lineage>
</organism>
<keyword evidence="4" id="KW-1185">Reference proteome</keyword>
<dbReference type="AlphaFoldDB" id="A0A286RGZ9"/>
<keyword evidence="2" id="KW-0812">Transmembrane</keyword>
<feature type="region of interest" description="Disordered" evidence="1">
    <location>
        <begin position="127"/>
        <end position="193"/>
    </location>
</feature>
<feature type="compositionally biased region" description="Polar residues" evidence="1">
    <location>
        <begin position="79"/>
        <end position="95"/>
    </location>
</feature>
<accession>A0A286RGZ9</accession>
<dbReference type="EMBL" id="CP018477">
    <property type="protein sequence ID" value="ASV75227.1"/>
    <property type="molecule type" value="Genomic_DNA"/>
</dbReference>
<feature type="region of interest" description="Disordered" evidence="1">
    <location>
        <begin position="70"/>
        <end position="115"/>
    </location>
</feature>
<evidence type="ECO:0000256" key="1">
    <source>
        <dbReference type="SAM" id="MobiDB-lite"/>
    </source>
</evidence>
<dbReference type="OrthoDB" id="232801at2"/>
<feature type="transmembrane region" description="Helical" evidence="2">
    <location>
        <begin position="201"/>
        <end position="224"/>
    </location>
</feature>